<evidence type="ECO:0000313" key="2">
    <source>
        <dbReference type="EMBL" id="PSR71831.1"/>
    </source>
</evidence>
<dbReference type="AlphaFoldDB" id="A0A2R6NHS1"/>
<sequence length="300" mass="32844">MSQREKHSPTSRSNIIAAFRNSLSKSQVGSFIASRTGNGATPLSVPKIYHPNVGCEPDSTTSASSECALPNTVDRQPRRSSLSEVKRVITSIVNPRRSRSGSLASLFTVPLAASRSPATRSRAHTVSSIDVSPSNGSGNSDITPPLTPDFFNTPATSFSDYGATPPDRGYKLTEIALPFDLEEEARPRDPLLSEQIRAGKMPERPICYDTLIADISYESPSQLNVDHIADPAVPGEWLGLEETLELSMRERRASDGEEFYSGEFSKDPYWPPVKHDTAWVLKPSLSSSCLRELYTLPVFN</sequence>
<organism evidence="2 3">
    <name type="scientific">Hermanssonia centrifuga</name>
    <dbReference type="NCBI Taxonomy" id="98765"/>
    <lineage>
        <taxon>Eukaryota</taxon>
        <taxon>Fungi</taxon>
        <taxon>Dikarya</taxon>
        <taxon>Basidiomycota</taxon>
        <taxon>Agaricomycotina</taxon>
        <taxon>Agaricomycetes</taxon>
        <taxon>Polyporales</taxon>
        <taxon>Meruliaceae</taxon>
        <taxon>Hermanssonia</taxon>
    </lineage>
</organism>
<dbReference type="EMBL" id="MLYV02001242">
    <property type="protein sequence ID" value="PSR71831.1"/>
    <property type="molecule type" value="Genomic_DNA"/>
</dbReference>
<reference evidence="2 3" key="1">
    <citation type="submission" date="2018-02" db="EMBL/GenBank/DDBJ databases">
        <title>Genome sequence of the basidiomycete white-rot fungus Phlebia centrifuga.</title>
        <authorList>
            <person name="Granchi Z."/>
            <person name="Peng M."/>
            <person name="de Vries R.P."/>
            <person name="Hilden K."/>
            <person name="Makela M.R."/>
            <person name="Grigoriev I."/>
            <person name="Riley R."/>
        </authorList>
    </citation>
    <scope>NUCLEOTIDE SEQUENCE [LARGE SCALE GENOMIC DNA]</scope>
    <source>
        <strain evidence="2 3">FBCC195</strain>
    </source>
</reference>
<proteinExistence type="predicted"/>
<gene>
    <name evidence="2" type="ORF">PHLCEN_2v12332</name>
</gene>
<protein>
    <submittedName>
        <fullName evidence="2">Uncharacterized protein</fullName>
    </submittedName>
</protein>
<comment type="caution">
    <text evidence="2">The sequence shown here is derived from an EMBL/GenBank/DDBJ whole genome shotgun (WGS) entry which is preliminary data.</text>
</comment>
<evidence type="ECO:0000256" key="1">
    <source>
        <dbReference type="SAM" id="MobiDB-lite"/>
    </source>
</evidence>
<dbReference type="Proteomes" id="UP000186601">
    <property type="component" value="Unassembled WGS sequence"/>
</dbReference>
<keyword evidence="3" id="KW-1185">Reference proteome</keyword>
<name>A0A2R6NHS1_9APHY</name>
<evidence type="ECO:0000313" key="3">
    <source>
        <dbReference type="Proteomes" id="UP000186601"/>
    </source>
</evidence>
<accession>A0A2R6NHS1</accession>
<feature type="region of interest" description="Disordered" evidence="1">
    <location>
        <begin position="56"/>
        <end position="79"/>
    </location>
</feature>
<dbReference type="OrthoDB" id="2964597at2759"/>